<evidence type="ECO:0000256" key="6">
    <source>
        <dbReference type="SAM" id="Phobius"/>
    </source>
</evidence>
<keyword evidence="6" id="KW-1133">Transmembrane helix</keyword>
<dbReference type="PANTHER" id="PTHR30563:SF0">
    <property type="entry name" value="DNA RECOMBINATION PROTEIN RMUC"/>
    <property type="match status" value="1"/>
</dbReference>
<evidence type="ECO:0000256" key="4">
    <source>
        <dbReference type="ARBA" id="ARBA00023172"/>
    </source>
</evidence>
<feature type="coiled-coil region" evidence="5">
    <location>
        <begin position="48"/>
        <end position="152"/>
    </location>
</feature>
<comment type="caution">
    <text evidence="7">The sequence shown here is derived from an EMBL/GenBank/DDBJ whole genome shotgun (WGS) entry which is preliminary data.</text>
</comment>
<dbReference type="RefSeq" id="WP_238750354.1">
    <property type="nucleotide sequence ID" value="NZ_CAKLPZ010000001.1"/>
</dbReference>
<evidence type="ECO:0000256" key="3">
    <source>
        <dbReference type="ARBA" id="ARBA00023054"/>
    </source>
</evidence>
<organism evidence="7 8">
    <name type="scientific">Neolewinella maritima</name>
    <dbReference type="NCBI Taxonomy" id="1383882"/>
    <lineage>
        <taxon>Bacteria</taxon>
        <taxon>Pseudomonadati</taxon>
        <taxon>Bacteroidota</taxon>
        <taxon>Saprospiria</taxon>
        <taxon>Saprospirales</taxon>
        <taxon>Lewinellaceae</taxon>
        <taxon>Neolewinella</taxon>
    </lineage>
</organism>
<keyword evidence="4" id="KW-0233">DNA recombination</keyword>
<evidence type="ECO:0008006" key="9">
    <source>
        <dbReference type="Google" id="ProtNLM"/>
    </source>
</evidence>
<dbReference type="PANTHER" id="PTHR30563">
    <property type="entry name" value="DNA RECOMBINATION PROTEIN RMUC"/>
    <property type="match status" value="1"/>
</dbReference>
<dbReference type="Pfam" id="PF02646">
    <property type="entry name" value="RmuC"/>
    <property type="match status" value="1"/>
</dbReference>
<comment type="similarity">
    <text evidence="2">Belongs to the RmuC family.</text>
</comment>
<dbReference type="InterPro" id="IPR003798">
    <property type="entry name" value="DNA_recombination_RmuC"/>
</dbReference>
<keyword evidence="3 5" id="KW-0175">Coiled coil</keyword>
<keyword evidence="6" id="KW-0812">Transmembrane</keyword>
<accession>A0ABM9AZS8</accession>
<evidence type="ECO:0000256" key="5">
    <source>
        <dbReference type="SAM" id="Coils"/>
    </source>
</evidence>
<gene>
    <name evidence="7" type="ORF">LEM8419_01453</name>
</gene>
<keyword evidence="6" id="KW-0472">Membrane</keyword>
<dbReference type="Proteomes" id="UP000837803">
    <property type="component" value="Unassembled WGS sequence"/>
</dbReference>
<proteinExistence type="inferred from homology"/>
<evidence type="ECO:0000256" key="1">
    <source>
        <dbReference type="ARBA" id="ARBA00003416"/>
    </source>
</evidence>
<sequence>MDTAWTLLPPLLLGLAIGALVIWMYLRAAQEQQLAAVNERNAVLAASEEHLRSEVVKLQSHLEQARQEHAAMSQTEQAIRVELGGGKASLAAQADLIRDLRSALAGSQDTVEQLRHDLADVRVALHRSTAVNDALRERLDREATEIKRLQQVSEAHFERTAERLLDEKGKRMTEQNSAQLTTLITPLRERIQLFEQQIGERFTEQTRDAVSLRQEIVGLSKLNTQLSADANNLAGALRGNTKMQGDWGEWQLQRLLEASGLQDGIHFSTQVSYGDEDGRQKRPDCIINLPENKHLVVDSKVSLVAYERYCACDDNDLNSRRGHAADHIRSLRQHVSDLAGKNYTRLHQLNTPDFLFLFVPLEPAYGLALSTDQSLFNEALNRNVVIVTPTTLLSTLRTVSYLWKQDDQKRNVRHIARQSGLLYDSLVGFVRDLEGIGTRLDQAQQSYRDAFRKLSTGGKPGATILGRAEKIRKLGASAKKRLDPSLLEEE</sequence>
<evidence type="ECO:0000313" key="8">
    <source>
        <dbReference type="Proteomes" id="UP000837803"/>
    </source>
</evidence>
<keyword evidence="8" id="KW-1185">Reference proteome</keyword>
<dbReference type="EMBL" id="CAKLPZ010000001">
    <property type="protein sequence ID" value="CAH1000302.1"/>
    <property type="molecule type" value="Genomic_DNA"/>
</dbReference>
<reference evidence="7" key="1">
    <citation type="submission" date="2021-12" db="EMBL/GenBank/DDBJ databases">
        <authorList>
            <person name="Rodrigo-Torres L."/>
            <person name="Arahal R. D."/>
            <person name="Lucena T."/>
        </authorList>
    </citation>
    <scope>NUCLEOTIDE SEQUENCE</scope>
    <source>
        <strain evidence="7">CECT 8419</strain>
    </source>
</reference>
<evidence type="ECO:0000256" key="2">
    <source>
        <dbReference type="ARBA" id="ARBA00009840"/>
    </source>
</evidence>
<feature type="transmembrane region" description="Helical" evidence="6">
    <location>
        <begin position="6"/>
        <end position="26"/>
    </location>
</feature>
<comment type="function">
    <text evidence="1">Involved in DNA recombination.</text>
</comment>
<protein>
    <recommendedName>
        <fullName evidence="9">DNA recombination protein RmuC</fullName>
    </recommendedName>
</protein>
<name>A0ABM9AZS8_9BACT</name>
<evidence type="ECO:0000313" key="7">
    <source>
        <dbReference type="EMBL" id="CAH1000302.1"/>
    </source>
</evidence>